<gene>
    <name evidence="6" type="ORF">B5807_02576</name>
</gene>
<feature type="signal peptide" evidence="4">
    <location>
        <begin position="1"/>
        <end position="17"/>
    </location>
</feature>
<dbReference type="InterPro" id="IPR012132">
    <property type="entry name" value="GMC_OxRdtase"/>
</dbReference>
<name>A0A1Y2MAY9_EPING</name>
<dbReference type="Pfam" id="PF00732">
    <property type="entry name" value="GMC_oxred_N"/>
    <property type="match status" value="1"/>
</dbReference>
<keyword evidence="3" id="KW-0285">Flavoprotein</keyword>
<feature type="binding site" evidence="3">
    <location>
        <position position="264"/>
    </location>
    <ligand>
        <name>FAD</name>
        <dbReference type="ChEBI" id="CHEBI:57692"/>
    </ligand>
</feature>
<feature type="active site" description="Proton acceptor" evidence="2">
    <location>
        <position position="601"/>
    </location>
</feature>
<dbReference type="GO" id="GO:0050660">
    <property type="term" value="F:flavin adenine dinucleotide binding"/>
    <property type="evidence" value="ECO:0007669"/>
    <property type="project" value="InterPro"/>
</dbReference>
<dbReference type="OMA" id="GVGWNLQ"/>
<dbReference type="GO" id="GO:0044550">
    <property type="term" value="P:secondary metabolite biosynthetic process"/>
    <property type="evidence" value="ECO:0007669"/>
    <property type="project" value="TreeGrafter"/>
</dbReference>
<evidence type="ECO:0000259" key="5">
    <source>
        <dbReference type="PROSITE" id="PS00624"/>
    </source>
</evidence>
<dbReference type="InterPro" id="IPR007867">
    <property type="entry name" value="GMC_OxRtase_C"/>
</dbReference>
<protein>
    <recommendedName>
        <fullName evidence="5">Glucose-methanol-choline oxidoreductase N-terminal domain-containing protein</fullName>
    </recommendedName>
</protein>
<dbReference type="PANTHER" id="PTHR11552">
    <property type="entry name" value="GLUCOSE-METHANOL-CHOLINE GMC OXIDOREDUCTASE"/>
    <property type="match status" value="1"/>
</dbReference>
<organism evidence="6 7">
    <name type="scientific">Epicoccum nigrum</name>
    <name type="common">Soil fungus</name>
    <name type="synonym">Epicoccum purpurascens</name>
    <dbReference type="NCBI Taxonomy" id="105696"/>
    <lineage>
        <taxon>Eukaryota</taxon>
        <taxon>Fungi</taxon>
        <taxon>Dikarya</taxon>
        <taxon>Ascomycota</taxon>
        <taxon>Pezizomycotina</taxon>
        <taxon>Dothideomycetes</taxon>
        <taxon>Pleosporomycetidae</taxon>
        <taxon>Pleosporales</taxon>
        <taxon>Pleosporineae</taxon>
        <taxon>Didymellaceae</taxon>
        <taxon>Epicoccum</taxon>
    </lineage>
</organism>
<dbReference type="STRING" id="105696.A0A1Y2MAY9"/>
<dbReference type="InParanoid" id="A0A1Y2MAY9"/>
<evidence type="ECO:0000256" key="3">
    <source>
        <dbReference type="PIRSR" id="PIRSR000137-2"/>
    </source>
</evidence>
<dbReference type="PANTHER" id="PTHR11552:SF115">
    <property type="entry name" value="DEHYDROGENASE XPTC-RELATED"/>
    <property type="match status" value="1"/>
</dbReference>
<proteinExistence type="inferred from homology"/>
<dbReference type="SUPFAM" id="SSF54373">
    <property type="entry name" value="FAD-linked reductases, C-terminal domain"/>
    <property type="match status" value="1"/>
</dbReference>
<reference evidence="6 7" key="1">
    <citation type="journal article" date="2017" name="Genome Announc.">
        <title>Genome sequence of the saprophytic ascomycete Epicoccum nigrum ICMP 19927 strain isolated from New Zealand.</title>
        <authorList>
            <person name="Fokin M."/>
            <person name="Fleetwood D."/>
            <person name="Weir B.S."/>
            <person name="Villas-Boas S.G."/>
        </authorList>
    </citation>
    <scope>NUCLEOTIDE SEQUENCE [LARGE SCALE GENOMIC DNA]</scope>
    <source>
        <strain evidence="6 7">ICMP 19927</strain>
    </source>
</reference>
<evidence type="ECO:0000256" key="4">
    <source>
        <dbReference type="SAM" id="SignalP"/>
    </source>
</evidence>
<dbReference type="SUPFAM" id="SSF51905">
    <property type="entry name" value="FAD/NAD(P)-binding domain"/>
    <property type="match status" value="1"/>
</dbReference>
<evidence type="ECO:0000256" key="1">
    <source>
        <dbReference type="ARBA" id="ARBA00010790"/>
    </source>
</evidence>
<dbReference type="Gene3D" id="3.50.50.60">
    <property type="entry name" value="FAD/NAD(P)-binding domain"/>
    <property type="match status" value="1"/>
</dbReference>
<dbReference type="EMBL" id="KZ107839">
    <property type="protein sequence ID" value="OSS53263.1"/>
    <property type="molecule type" value="Genomic_DNA"/>
</dbReference>
<evidence type="ECO:0000313" key="7">
    <source>
        <dbReference type="Proteomes" id="UP000193240"/>
    </source>
</evidence>
<comment type="cofactor">
    <cofactor evidence="3">
        <name>FAD</name>
        <dbReference type="ChEBI" id="CHEBI:57692"/>
    </cofactor>
</comment>
<dbReference type="AlphaFoldDB" id="A0A1Y2MAY9"/>
<evidence type="ECO:0000256" key="2">
    <source>
        <dbReference type="PIRSR" id="PIRSR000137-1"/>
    </source>
</evidence>
<dbReference type="PIRSF" id="PIRSF000137">
    <property type="entry name" value="Alcohol_oxidase"/>
    <property type="match status" value="1"/>
</dbReference>
<feature type="chain" id="PRO_5012960355" description="Glucose-methanol-choline oxidoreductase N-terminal domain-containing protein" evidence="4">
    <location>
        <begin position="18"/>
        <end position="626"/>
    </location>
</feature>
<dbReference type="InterPro" id="IPR036188">
    <property type="entry name" value="FAD/NAD-bd_sf"/>
</dbReference>
<sequence length="626" mass="68001">MFSQQVCLLALLASAHALPTQWRNAIVKRNAADLEAEYDYIVVGAGTAGTTVADRLSEDGTKSVLMIEFGSLALDDSFMPPWNIPAAEFLYNIASVPQPNVNNRSFPVINGRAVGGASAVNGQLHLRGSKHDYDNIARFSGNEDWNWDGLYPYFKKSSTLREPTEEMKEFGITYDEEAWGNSTPIYAAFPAYQYPGQKVQWKAWAEKEGVEVQKDHANGNAHGVYWVPTAMDPEKAYNRSFAAIGHWLEVPPRPNYHLITEHRVIKVNLEEEEGLQKAVSVLVQPKGSNASFTVSARKEIILSASAVRTPQILQLSGIGPRKVLEDAGVEVKIDLPGVGWNLQDHSFSMSLYNFTADLWPNPAQVTTNATFRNASIAEYKANNTGPWTAYVVSSGIFLPASAFLGNGTASLAQEILSQDPAVFLPPNTHPELVAGYAAQKEILHASFLSNTSAVLEHLFQGSPRGTAILLKPFSRGTITLNASDPLGDPVVDYRLLSNPLDLKLHVRMQQYLRHHFATSPALAPLRPVELDPGPSLPSDDDVADWLIVKGKLSASNAHQVGTAAMGRRELGGVVDGGLRVHGTRGLRVVDCSVVSLLVGAHTMATAYAIGEKAADLIRADADGYEA</sequence>
<evidence type="ECO:0000313" key="6">
    <source>
        <dbReference type="EMBL" id="OSS53263.1"/>
    </source>
</evidence>
<feature type="domain" description="Glucose-methanol-choline oxidoreductase N-terminal" evidence="5">
    <location>
        <begin position="305"/>
        <end position="319"/>
    </location>
</feature>
<dbReference type="Gene3D" id="3.30.560.10">
    <property type="entry name" value="Glucose Oxidase, domain 3"/>
    <property type="match status" value="1"/>
</dbReference>
<dbReference type="Pfam" id="PF05199">
    <property type="entry name" value="GMC_oxred_C"/>
    <property type="match status" value="1"/>
</dbReference>
<comment type="similarity">
    <text evidence="1">Belongs to the GMC oxidoreductase family.</text>
</comment>
<dbReference type="Proteomes" id="UP000193240">
    <property type="component" value="Unassembled WGS sequence"/>
</dbReference>
<dbReference type="GO" id="GO:0016614">
    <property type="term" value="F:oxidoreductase activity, acting on CH-OH group of donors"/>
    <property type="evidence" value="ECO:0007669"/>
    <property type="project" value="InterPro"/>
</dbReference>
<accession>A0A1Y2MAY9</accession>
<dbReference type="InterPro" id="IPR000172">
    <property type="entry name" value="GMC_OxRdtase_N"/>
</dbReference>
<keyword evidence="3" id="KW-0274">FAD</keyword>
<keyword evidence="7" id="KW-1185">Reference proteome</keyword>
<dbReference type="PROSITE" id="PS00624">
    <property type="entry name" value="GMC_OXRED_2"/>
    <property type="match status" value="1"/>
</dbReference>
<feature type="active site" description="Proton donor" evidence="2">
    <location>
        <position position="558"/>
    </location>
</feature>
<keyword evidence="4" id="KW-0732">Signal</keyword>